<gene>
    <name evidence="2" type="ORF">ABG082_10915</name>
</gene>
<evidence type="ECO:0000259" key="1">
    <source>
        <dbReference type="PROSITE" id="PS51819"/>
    </source>
</evidence>
<dbReference type="EMBL" id="CP157353">
    <property type="protein sequence ID" value="XBM02677.1"/>
    <property type="molecule type" value="Genomic_DNA"/>
</dbReference>
<evidence type="ECO:0000313" key="2">
    <source>
        <dbReference type="EMBL" id="XBM02677.1"/>
    </source>
</evidence>
<dbReference type="InterPro" id="IPR004360">
    <property type="entry name" value="Glyas_Fos-R_dOase_dom"/>
</dbReference>
<proteinExistence type="predicted"/>
<dbReference type="AlphaFoldDB" id="A0AAU7FFI9"/>
<dbReference type="CDD" id="cd06587">
    <property type="entry name" value="VOC"/>
    <property type="match status" value="1"/>
</dbReference>
<dbReference type="PROSITE" id="PS51819">
    <property type="entry name" value="VOC"/>
    <property type="match status" value="1"/>
</dbReference>
<organism evidence="2">
    <name type="scientific">Bacillus sp. BS1807G30</name>
    <dbReference type="NCBI Taxonomy" id="3153756"/>
    <lineage>
        <taxon>Bacteria</taxon>
        <taxon>Bacillati</taxon>
        <taxon>Bacillota</taxon>
        <taxon>Bacilli</taxon>
        <taxon>Bacillales</taxon>
        <taxon>Bacillaceae</taxon>
        <taxon>Bacillus</taxon>
    </lineage>
</organism>
<dbReference type="Gene3D" id="3.10.180.10">
    <property type="entry name" value="2,3-Dihydroxybiphenyl 1,2-Dioxygenase, domain 1"/>
    <property type="match status" value="1"/>
</dbReference>
<feature type="domain" description="VOC" evidence="1">
    <location>
        <begin position="8"/>
        <end position="129"/>
    </location>
</feature>
<sequence>MKPLTIQQIATIEIPVTDIPRAVSWYEQILEMIVLHQSEEAAMLTFTHGEGPSFYLVKTKHEKRIYFMNSFTGVRHSMIDLFVKDLKNFHQYLSEHNVTVSDIQILADPDLGGFSFEDVDGNVFGVTNIKPHQTKKETSL</sequence>
<dbReference type="InterPro" id="IPR037523">
    <property type="entry name" value="VOC_core"/>
</dbReference>
<dbReference type="SUPFAM" id="SSF54593">
    <property type="entry name" value="Glyoxalase/Bleomycin resistance protein/Dihydroxybiphenyl dioxygenase"/>
    <property type="match status" value="1"/>
</dbReference>
<dbReference type="RefSeq" id="WP_235562250.1">
    <property type="nucleotide sequence ID" value="NZ_CP157353.1"/>
</dbReference>
<dbReference type="InterPro" id="IPR029068">
    <property type="entry name" value="Glyas_Bleomycin-R_OHBP_Dase"/>
</dbReference>
<dbReference type="Pfam" id="PF00903">
    <property type="entry name" value="Glyoxalase"/>
    <property type="match status" value="1"/>
</dbReference>
<reference evidence="2" key="1">
    <citation type="submission" date="2024-05" db="EMBL/GenBank/DDBJ databases">
        <authorList>
            <person name="Liu Z."/>
        </authorList>
    </citation>
    <scope>NUCLEOTIDE SEQUENCE</scope>
    <source>
        <strain evidence="2">BS1807G30</strain>
    </source>
</reference>
<protein>
    <submittedName>
        <fullName evidence="2">VOC family protein</fullName>
    </submittedName>
</protein>
<name>A0AAU7FFI9_9BACI</name>
<accession>A0AAU7FFI9</accession>